<dbReference type="SUPFAM" id="SSF55816">
    <property type="entry name" value="5'-nucleotidase (syn. UDP-sugar hydrolase), C-terminal domain"/>
    <property type="match status" value="1"/>
</dbReference>
<dbReference type="GO" id="GO:0008663">
    <property type="term" value="F:2',3'-cyclic-nucleotide 2'-phosphodiesterase activity"/>
    <property type="evidence" value="ECO:0007669"/>
    <property type="project" value="UniProtKB-EC"/>
</dbReference>
<dbReference type="RefSeq" id="WP_191123404.1">
    <property type="nucleotide sequence ID" value="NZ_JACXWY010000002.1"/>
</dbReference>
<comment type="similarity">
    <text evidence="5 11">Belongs to the 5'-nucleotidase family.</text>
</comment>
<dbReference type="CDD" id="cd07410">
    <property type="entry name" value="MPP_CpdB_N"/>
    <property type="match status" value="1"/>
</dbReference>
<dbReference type="InterPro" id="IPR036907">
    <property type="entry name" value="5'-Nucleotdase_C_sf"/>
</dbReference>
<keyword evidence="9 11" id="KW-0378">Hydrolase</keyword>
<evidence type="ECO:0000259" key="13">
    <source>
        <dbReference type="Pfam" id="PF02872"/>
    </source>
</evidence>
<evidence type="ECO:0000313" key="15">
    <source>
        <dbReference type="Proteomes" id="UP000619295"/>
    </source>
</evidence>
<protein>
    <submittedName>
        <fullName evidence="14">Bifunctional 2',3'-cyclic-nucleotide 2'-phosphodiesterase/3'-nucleotidase</fullName>
    </submittedName>
</protein>
<dbReference type="PANTHER" id="PTHR11575:SF6">
    <property type="entry name" value="2',3'-CYCLIC-NUCLEOTIDE 2'-PHOSPHODIESTERASE_3'-NUCLEOTIDASE"/>
    <property type="match status" value="1"/>
</dbReference>
<reference evidence="14" key="1">
    <citation type="submission" date="2020-09" db="EMBL/GenBank/DDBJ databases">
        <title>Bosea spartocytisi sp. nov. a root nodule endophyte of Spartocytisus supranubius in the high mountain ecosystem fo the Teide National Park (Canary Islands, Spain).</title>
        <authorList>
            <person name="Pulido-Suarez L."/>
            <person name="Peix A."/>
            <person name="Igual J.M."/>
            <person name="Socas-Perez N."/>
            <person name="Velazquez E."/>
            <person name="Flores-Felix J.D."/>
            <person name="Leon-Barrios M."/>
        </authorList>
    </citation>
    <scope>NUCLEOTIDE SEQUENCE</scope>
    <source>
        <strain evidence="14">SSUT16</strain>
    </source>
</reference>
<dbReference type="PROSITE" id="PS51318">
    <property type="entry name" value="TAT"/>
    <property type="match status" value="1"/>
</dbReference>
<evidence type="ECO:0000256" key="8">
    <source>
        <dbReference type="ARBA" id="ARBA00022741"/>
    </source>
</evidence>
<feature type="domain" description="5'-Nucleotidase C-terminal" evidence="13">
    <location>
        <begin position="392"/>
        <end position="573"/>
    </location>
</feature>
<evidence type="ECO:0000313" key="14">
    <source>
        <dbReference type="EMBL" id="MBD3844761.1"/>
    </source>
</evidence>
<comment type="cofactor">
    <cofactor evidence="3">
        <name>a divalent metal cation</name>
        <dbReference type="ChEBI" id="CHEBI:60240"/>
    </cofactor>
</comment>
<comment type="caution">
    <text evidence="14">The sequence shown here is derived from an EMBL/GenBank/DDBJ whole genome shotgun (WGS) entry which is preliminary data.</text>
</comment>
<sequence>MSRDRRFNRRETLKGGAALAAAAAMPSALKAQAPSPARLKLRVLETTDLHVNVVPYDYFRDGPDDTVGLAKTANLIKAAQADVKNSLLFDNGDFLQGSSLGDYVAYKKGLKAGETHPIVAAMNALPYLCGTLGNHEFNYGLEFLDHGLAKAEFPIVCANVERAGGGSLVDAWRLFEQSFEDEAGHRHVLQIGVIGFVPPQIMQWDKGNLDGKLVAFDIVEAAQKHMPDLLDAAPDLVIALCHSGIAGGERRGMEENAALHLSRIEGIDVILTGHQHLVFPGGKAFDGIPGVDNVKGALNGKPACQPGFWGSHLGIIDLDLEKKGERWRIADFKVEPKPIYERTPERKIVPKASAEPAILAAVKADHEATLIYMREPVGSTASPINSFFALVADDPSIQIVSEAQIAYAKPLMAQTQWKDLPILSAAAPFKVGGRSGPGFFTDIPAGPLALKNVADIYLYPNTVQIVKVTGAEVREWLERSAGIFNRIDPAKTEEQPLINQGFPSFNFDVIDGVTYRIDVTQASRYDGDGKLVAPEAHRIVDLAFNGKPIDEKAQFLVVTNNYRASGGGNFPGTKTTVVLEAPDLNRDVIVRYLVEKKTIEPKADGNWALAPLPPHVNVTFVTSPAAIGKLPATLKAQPAGDGGEGFAKYRLLS</sequence>
<dbReference type="EMBL" id="JACXWY010000002">
    <property type="protein sequence ID" value="MBD3844761.1"/>
    <property type="molecule type" value="Genomic_DNA"/>
</dbReference>
<dbReference type="PROSITE" id="PS00786">
    <property type="entry name" value="5_NUCLEOTIDASE_2"/>
    <property type="match status" value="1"/>
</dbReference>
<dbReference type="GO" id="GO:0000166">
    <property type="term" value="F:nucleotide binding"/>
    <property type="evidence" value="ECO:0007669"/>
    <property type="project" value="UniProtKB-KW"/>
</dbReference>
<comment type="catalytic activity">
    <reaction evidence="2">
        <text>a nucleoside 2',3'-cyclic phosphate + H2O = a nucleoside 3'-phosphate + H(+)</text>
        <dbReference type="Rhea" id="RHEA:19621"/>
        <dbReference type="ChEBI" id="CHEBI:15377"/>
        <dbReference type="ChEBI" id="CHEBI:15378"/>
        <dbReference type="ChEBI" id="CHEBI:66949"/>
        <dbReference type="ChEBI" id="CHEBI:66954"/>
        <dbReference type="EC" id="3.1.4.16"/>
    </reaction>
</comment>
<dbReference type="SUPFAM" id="SSF56300">
    <property type="entry name" value="Metallo-dependent phosphatases"/>
    <property type="match status" value="1"/>
</dbReference>
<dbReference type="GO" id="GO:0009166">
    <property type="term" value="P:nucleotide catabolic process"/>
    <property type="evidence" value="ECO:0007669"/>
    <property type="project" value="InterPro"/>
</dbReference>
<dbReference type="GO" id="GO:0046872">
    <property type="term" value="F:metal ion binding"/>
    <property type="evidence" value="ECO:0007669"/>
    <property type="project" value="UniProtKB-KW"/>
</dbReference>
<proteinExistence type="inferred from homology"/>
<organism evidence="14 15">
    <name type="scientific">Bosea spartocytisi</name>
    <dbReference type="NCBI Taxonomy" id="2773451"/>
    <lineage>
        <taxon>Bacteria</taxon>
        <taxon>Pseudomonadati</taxon>
        <taxon>Pseudomonadota</taxon>
        <taxon>Alphaproteobacteria</taxon>
        <taxon>Hyphomicrobiales</taxon>
        <taxon>Boseaceae</taxon>
        <taxon>Bosea</taxon>
    </lineage>
</organism>
<dbReference type="GO" id="GO:0030288">
    <property type="term" value="C:outer membrane-bounded periplasmic space"/>
    <property type="evidence" value="ECO:0007669"/>
    <property type="project" value="TreeGrafter"/>
</dbReference>
<evidence type="ECO:0000256" key="2">
    <source>
        <dbReference type="ARBA" id="ARBA00001730"/>
    </source>
</evidence>
<dbReference type="InterPro" id="IPR006311">
    <property type="entry name" value="TAT_signal"/>
</dbReference>
<comment type="catalytic activity">
    <reaction evidence="1">
        <text>a ribonucleoside 3'-phosphate + H2O = a ribonucleoside + phosphate</text>
        <dbReference type="Rhea" id="RHEA:10144"/>
        <dbReference type="ChEBI" id="CHEBI:13197"/>
        <dbReference type="ChEBI" id="CHEBI:15377"/>
        <dbReference type="ChEBI" id="CHEBI:18254"/>
        <dbReference type="ChEBI" id="CHEBI:43474"/>
        <dbReference type="EC" id="3.1.3.6"/>
    </reaction>
</comment>
<dbReference type="InterPro" id="IPR006146">
    <property type="entry name" value="5'-Nucleotdase_CS"/>
</dbReference>
<evidence type="ECO:0000256" key="4">
    <source>
        <dbReference type="ARBA" id="ARBA00004196"/>
    </source>
</evidence>
<evidence type="ECO:0000256" key="9">
    <source>
        <dbReference type="ARBA" id="ARBA00022801"/>
    </source>
</evidence>
<gene>
    <name evidence="14" type="ORF">IED13_03555</name>
</gene>
<dbReference type="PANTHER" id="PTHR11575">
    <property type="entry name" value="5'-NUCLEOTIDASE-RELATED"/>
    <property type="match status" value="1"/>
</dbReference>
<dbReference type="Pfam" id="PF00149">
    <property type="entry name" value="Metallophos"/>
    <property type="match status" value="1"/>
</dbReference>
<dbReference type="PRINTS" id="PR01607">
    <property type="entry name" value="APYRASEFAMLY"/>
</dbReference>
<accession>A0A927E4Q3</accession>
<dbReference type="InterPro" id="IPR041827">
    <property type="entry name" value="CpdB_N"/>
</dbReference>
<comment type="subcellular location">
    <subcellularLocation>
        <location evidence="4">Cell envelope</location>
    </subcellularLocation>
</comment>
<dbReference type="NCBIfam" id="NF006938">
    <property type="entry name" value="PRK09420.1"/>
    <property type="match status" value="1"/>
</dbReference>
<dbReference type="InterPro" id="IPR004843">
    <property type="entry name" value="Calcineurin-like_PHP"/>
</dbReference>
<name>A0A927E4Q3_9HYPH</name>
<dbReference type="InterPro" id="IPR006179">
    <property type="entry name" value="5_nucleotidase/apyrase"/>
</dbReference>
<dbReference type="InterPro" id="IPR008334">
    <property type="entry name" value="5'-Nucleotdase_C"/>
</dbReference>
<keyword evidence="15" id="KW-1185">Reference proteome</keyword>
<dbReference type="Pfam" id="PF02872">
    <property type="entry name" value="5_nucleotid_C"/>
    <property type="match status" value="1"/>
</dbReference>
<evidence type="ECO:0000256" key="3">
    <source>
        <dbReference type="ARBA" id="ARBA00001968"/>
    </source>
</evidence>
<evidence type="ECO:0000256" key="7">
    <source>
        <dbReference type="ARBA" id="ARBA00022729"/>
    </source>
</evidence>
<keyword evidence="10" id="KW-0511">Multifunctional enzyme</keyword>
<dbReference type="Gene3D" id="3.90.780.10">
    <property type="entry name" value="5'-Nucleotidase, C-terminal domain"/>
    <property type="match status" value="1"/>
</dbReference>
<evidence type="ECO:0000256" key="1">
    <source>
        <dbReference type="ARBA" id="ARBA00000527"/>
    </source>
</evidence>
<keyword evidence="7" id="KW-0732">Signal</keyword>
<evidence type="ECO:0000256" key="6">
    <source>
        <dbReference type="ARBA" id="ARBA00022723"/>
    </source>
</evidence>
<dbReference type="Proteomes" id="UP000619295">
    <property type="component" value="Unassembled WGS sequence"/>
</dbReference>
<keyword evidence="6" id="KW-0479">Metal-binding</keyword>
<evidence type="ECO:0000259" key="12">
    <source>
        <dbReference type="Pfam" id="PF00149"/>
    </source>
</evidence>
<dbReference type="Gene3D" id="3.60.21.10">
    <property type="match status" value="1"/>
</dbReference>
<keyword evidence="8 11" id="KW-0547">Nucleotide-binding</keyword>
<evidence type="ECO:0000256" key="11">
    <source>
        <dbReference type="RuleBase" id="RU362119"/>
    </source>
</evidence>
<dbReference type="InterPro" id="IPR029052">
    <property type="entry name" value="Metallo-depent_PP-like"/>
</dbReference>
<feature type="domain" description="Calcineurin-like phosphoesterase" evidence="12">
    <location>
        <begin position="41"/>
        <end position="276"/>
    </location>
</feature>
<evidence type="ECO:0000256" key="5">
    <source>
        <dbReference type="ARBA" id="ARBA00006654"/>
    </source>
</evidence>
<evidence type="ECO:0000256" key="10">
    <source>
        <dbReference type="ARBA" id="ARBA00023268"/>
    </source>
</evidence>
<dbReference type="GO" id="GO:0008254">
    <property type="term" value="F:3'-nucleotidase activity"/>
    <property type="evidence" value="ECO:0007669"/>
    <property type="project" value="UniProtKB-EC"/>
</dbReference>
<dbReference type="AlphaFoldDB" id="A0A927E4Q3"/>